<keyword evidence="1" id="KW-0472">Membrane</keyword>
<keyword evidence="1" id="KW-0812">Transmembrane</keyword>
<protein>
    <submittedName>
        <fullName evidence="2">Uncharacterized protein</fullName>
    </submittedName>
</protein>
<proteinExistence type="predicted"/>
<keyword evidence="1" id="KW-1133">Transmembrane helix</keyword>
<organism evidence="2 3">
    <name type="scientific">Sphingobacterium anhuiense</name>
    <dbReference type="NCBI Taxonomy" id="493780"/>
    <lineage>
        <taxon>Bacteria</taxon>
        <taxon>Pseudomonadati</taxon>
        <taxon>Bacteroidota</taxon>
        <taxon>Sphingobacteriia</taxon>
        <taxon>Sphingobacteriales</taxon>
        <taxon>Sphingobacteriaceae</taxon>
        <taxon>Sphingobacterium</taxon>
    </lineage>
</organism>
<name>A0ABW5YUG4_9SPHI</name>
<comment type="caution">
    <text evidence="2">The sequence shown here is derived from an EMBL/GenBank/DDBJ whole genome shotgun (WGS) entry which is preliminary data.</text>
</comment>
<sequence length="48" mass="5216">MKTILIILLILVALLMIYLGIKAAILPPILTGVGFIIIAILFKIGVKR</sequence>
<evidence type="ECO:0000313" key="3">
    <source>
        <dbReference type="Proteomes" id="UP001597509"/>
    </source>
</evidence>
<dbReference type="Proteomes" id="UP001597509">
    <property type="component" value="Unassembled WGS sequence"/>
</dbReference>
<keyword evidence="3" id="KW-1185">Reference proteome</keyword>
<accession>A0ABW5YUG4</accession>
<evidence type="ECO:0000313" key="2">
    <source>
        <dbReference type="EMBL" id="MFD2904021.1"/>
    </source>
</evidence>
<reference evidence="3" key="1">
    <citation type="journal article" date="2019" name="Int. J. Syst. Evol. Microbiol.">
        <title>The Global Catalogue of Microorganisms (GCM) 10K type strain sequencing project: providing services to taxonomists for standard genome sequencing and annotation.</title>
        <authorList>
            <consortium name="The Broad Institute Genomics Platform"/>
            <consortium name="The Broad Institute Genome Sequencing Center for Infectious Disease"/>
            <person name="Wu L."/>
            <person name="Ma J."/>
        </authorList>
    </citation>
    <scope>NUCLEOTIDE SEQUENCE [LARGE SCALE GENOMIC DNA]</scope>
    <source>
        <strain evidence="3">KCTC 22209</strain>
    </source>
</reference>
<evidence type="ECO:0000256" key="1">
    <source>
        <dbReference type="SAM" id="Phobius"/>
    </source>
</evidence>
<gene>
    <name evidence="2" type="ORF">ACFS6I_08810</name>
</gene>
<feature type="transmembrane region" description="Helical" evidence="1">
    <location>
        <begin position="29"/>
        <end position="46"/>
    </location>
</feature>
<dbReference type="EMBL" id="JBHUPE010000004">
    <property type="protein sequence ID" value="MFD2904021.1"/>
    <property type="molecule type" value="Genomic_DNA"/>
</dbReference>